<sequence length="127" mass="14216">IFSTINSAPGHLTKTLQTNAKTLHIPLRLENESSPRIILTLSLKHHPNTPNDTLDTRLNHQSSNSHHQLPNSKNHPNSTQLNSHPNKQNHPEINPTPPIHHPTVLENPQRKPQCSPPIAQPRKLTSS</sequence>
<feature type="non-terminal residue" evidence="2">
    <location>
        <position position="1"/>
    </location>
</feature>
<evidence type="ECO:0000313" key="3">
    <source>
        <dbReference type="Proteomes" id="UP000822688"/>
    </source>
</evidence>
<proteinExistence type="predicted"/>
<gene>
    <name evidence="2" type="ORF">KC19_5G085900</name>
</gene>
<feature type="non-terminal residue" evidence="2">
    <location>
        <position position="127"/>
    </location>
</feature>
<feature type="compositionally biased region" description="Polar residues" evidence="1">
    <location>
        <begin position="59"/>
        <end position="88"/>
    </location>
</feature>
<protein>
    <submittedName>
        <fullName evidence="2">Uncharacterized protein</fullName>
    </submittedName>
</protein>
<reference evidence="2" key="1">
    <citation type="submission" date="2020-06" db="EMBL/GenBank/DDBJ databases">
        <title>WGS assembly of Ceratodon purpureus strain R40.</title>
        <authorList>
            <person name="Carey S.B."/>
            <person name="Jenkins J."/>
            <person name="Shu S."/>
            <person name="Lovell J.T."/>
            <person name="Sreedasyam A."/>
            <person name="Maumus F."/>
            <person name="Tiley G.P."/>
            <person name="Fernandez-Pozo N."/>
            <person name="Barry K."/>
            <person name="Chen C."/>
            <person name="Wang M."/>
            <person name="Lipzen A."/>
            <person name="Daum C."/>
            <person name="Saski C.A."/>
            <person name="Payton A.C."/>
            <person name="Mcbreen J.C."/>
            <person name="Conrad R.E."/>
            <person name="Kollar L.M."/>
            <person name="Olsson S."/>
            <person name="Huttunen S."/>
            <person name="Landis J.B."/>
            <person name="Wickett N.J."/>
            <person name="Johnson M.G."/>
            <person name="Rensing S.A."/>
            <person name="Grimwood J."/>
            <person name="Schmutz J."/>
            <person name="Mcdaniel S.F."/>
        </authorList>
    </citation>
    <scope>NUCLEOTIDE SEQUENCE</scope>
    <source>
        <strain evidence="2">R40</strain>
    </source>
</reference>
<feature type="region of interest" description="Disordered" evidence="1">
    <location>
        <begin position="44"/>
        <end position="127"/>
    </location>
</feature>
<name>A0A8T0I0T4_CERPU</name>
<dbReference type="AlphaFoldDB" id="A0A8T0I0T4"/>
<evidence type="ECO:0000313" key="2">
    <source>
        <dbReference type="EMBL" id="KAG0576515.1"/>
    </source>
</evidence>
<dbReference type="Proteomes" id="UP000822688">
    <property type="component" value="Chromosome 5"/>
</dbReference>
<evidence type="ECO:0000256" key="1">
    <source>
        <dbReference type="SAM" id="MobiDB-lite"/>
    </source>
</evidence>
<keyword evidence="3" id="KW-1185">Reference proteome</keyword>
<comment type="caution">
    <text evidence="2">The sequence shown here is derived from an EMBL/GenBank/DDBJ whole genome shotgun (WGS) entry which is preliminary data.</text>
</comment>
<organism evidence="2 3">
    <name type="scientific">Ceratodon purpureus</name>
    <name type="common">Fire moss</name>
    <name type="synonym">Dicranum purpureum</name>
    <dbReference type="NCBI Taxonomy" id="3225"/>
    <lineage>
        <taxon>Eukaryota</taxon>
        <taxon>Viridiplantae</taxon>
        <taxon>Streptophyta</taxon>
        <taxon>Embryophyta</taxon>
        <taxon>Bryophyta</taxon>
        <taxon>Bryophytina</taxon>
        <taxon>Bryopsida</taxon>
        <taxon>Dicranidae</taxon>
        <taxon>Pseudoditrichales</taxon>
        <taxon>Ditrichaceae</taxon>
        <taxon>Ceratodon</taxon>
    </lineage>
</organism>
<dbReference type="EMBL" id="CM026425">
    <property type="protein sequence ID" value="KAG0576515.1"/>
    <property type="molecule type" value="Genomic_DNA"/>
</dbReference>
<accession>A0A8T0I0T4</accession>